<feature type="compositionally biased region" description="Basic and acidic residues" evidence="3">
    <location>
        <begin position="47"/>
        <end position="60"/>
    </location>
</feature>
<evidence type="ECO:0000313" key="5">
    <source>
        <dbReference type="Proteomes" id="UP000245383"/>
    </source>
</evidence>
<comment type="caution">
    <text evidence="4">The sequence shown here is derived from an EMBL/GenBank/DDBJ whole genome shotgun (WGS) entry which is preliminary data.</text>
</comment>
<protein>
    <recommendedName>
        <fullName evidence="2">Succinate dehydrogenase assembly factor 4, mitochondrial</fullName>
    </recommendedName>
</protein>
<dbReference type="Pfam" id="PF07896">
    <property type="entry name" value="DUF1674"/>
    <property type="match status" value="1"/>
</dbReference>
<evidence type="ECO:0000256" key="2">
    <source>
        <dbReference type="ARBA" id="ARBA00022170"/>
    </source>
</evidence>
<evidence type="ECO:0000313" key="4">
    <source>
        <dbReference type="EMBL" id="PVU91338.1"/>
    </source>
</evidence>
<feature type="compositionally biased region" description="Basic and acidic residues" evidence="3">
    <location>
        <begin position="121"/>
        <end position="134"/>
    </location>
</feature>
<organism evidence="4 5">
    <name type="scientific">Smittium simulii</name>
    <dbReference type="NCBI Taxonomy" id="133385"/>
    <lineage>
        <taxon>Eukaryota</taxon>
        <taxon>Fungi</taxon>
        <taxon>Fungi incertae sedis</taxon>
        <taxon>Zoopagomycota</taxon>
        <taxon>Kickxellomycotina</taxon>
        <taxon>Harpellomycetes</taxon>
        <taxon>Harpellales</taxon>
        <taxon>Legeriomycetaceae</taxon>
        <taxon>Smittium</taxon>
    </lineage>
</organism>
<dbReference type="AlphaFoldDB" id="A0A2T9YG57"/>
<dbReference type="STRING" id="133385.A0A2T9YG57"/>
<feature type="region of interest" description="Disordered" evidence="3">
    <location>
        <begin position="47"/>
        <end position="134"/>
    </location>
</feature>
<dbReference type="GO" id="GO:0034553">
    <property type="term" value="P:mitochondrial respiratory chain complex II assembly"/>
    <property type="evidence" value="ECO:0007669"/>
    <property type="project" value="TreeGrafter"/>
</dbReference>
<reference evidence="4 5" key="1">
    <citation type="journal article" date="2018" name="MBio">
        <title>Comparative Genomics Reveals the Core Gene Toolbox for the Fungus-Insect Symbiosis.</title>
        <authorList>
            <person name="Wang Y."/>
            <person name="Stata M."/>
            <person name="Wang W."/>
            <person name="Stajich J.E."/>
            <person name="White M.M."/>
            <person name="Moncalvo J.M."/>
        </authorList>
    </citation>
    <scope>NUCLEOTIDE SEQUENCE [LARGE SCALE GENOMIC DNA]</scope>
    <source>
        <strain evidence="4 5">SWE-8-4</strain>
    </source>
</reference>
<dbReference type="PANTHER" id="PTHR28524">
    <property type="entry name" value="SUCCINATE DEHYDROGENASE ASSEMBLY FACTOR 4, MITOCHONDRIAL"/>
    <property type="match status" value="1"/>
</dbReference>
<feature type="compositionally biased region" description="Basic and acidic residues" evidence="3">
    <location>
        <begin position="85"/>
        <end position="95"/>
    </location>
</feature>
<dbReference type="Proteomes" id="UP000245383">
    <property type="component" value="Unassembled WGS sequence"/>
</dbReference>
<comment type="similarity">
    <text evidence="1">Belongs to the SDHAF4 family.</text>
</comment>
<dbReference type="PANTHER" id="PTHR28524:SF3">
    <property type="entry name" value="SUCCINATE DEHYDROGENASE ASSEMBLY FACTOR 4, MITOCHONDRIAL"/>
    <property type="match status" value="1"/>
</dbReference>
<dbReference type="GO" id="GO:0005739">
    <property type="term" value="C:mitochondrion"/>
    <property type="evidence" value="ECO:0007669"/>
    <property type="project" value="TreeGrafter"/>
</dbReference>
<accession>A0A2T9YG57</accession>
<name>A0A2T9YG57_9FUNG</name>
<gene>
    <name evidence="4" type="ORF">BB561_004450</name>
</gene>
<sequence>MHRLKYIIKRGISVSRVGFTKGSIFDTPSPPPLGDKKARAAFEELLKNPVKAPERSKDMSDGTTATNSEKAEGPMQTQSQISGNDKVEPKDKTSFEYENFPNNINPTTKEVGGPKGPEPTRYGDWERYGRVSDF</sequence>
<dbReference type="OrthoDB" id="201362at2759"/>
<proteinExistence type="inferred from homology"/>
<evidence type="ECO:0000256" key="3">
    <source>
        <dbReference type="SAM" id="MobiDB-lite"/>
    </source>
</evidence>
<evidence type="ECO:0000256" key="1">
    <source>
        <dbReference type="ARBA" id="ARBA00005701"/>
    </source>
</evidence>
<dbReference type="EMBL" id="MBFR01000207">
    <property type="protein sequence ID" value="PVU91338.1"/>
    <property type="molecule type" value="Genomic_DNA"/>
</dbReference>
<dbReference type="InterPro" id="IPR012875">
    <property type="entry name" value="SDHF4"/>
</dbReference>
<keyword evidence="5" id="KW-1185">Reference proteome</keyword>